<accession>A0A840C9P4</accession>
<comment type="caution">
    <text evidence="2">The sequence shown here is derived from an EMBL/GenBank/DDBJ whole genome shotgun (WGS) entry which is preliminary data.</text>
</comment>
<name>A0A840C9P4_9HYPH</name>
<protein>
    <submittedName>
        <fullName evidence="2">Uncharacterized protein</fullName>
    </submittedName>
</protein>
<evidence type="ECO:0000313" key="3">
    <source>
        <dbReference type="Proteomes" id="UP000577362"/>
    </source>
</evidence>
<dbReference type="AlphaFoldDB" id="A0A840C9P4"/>
<gene>
    <name evidence="2" type="ORF">GGR16_005153</name>
</gene>
<organism evidence="2 3">
    <name type="scientific">Chelatococcus caeni</name>
    <dbReference type="NCBI Taxonomy" id="1348468"/>
    <lineage>
        <taxon>Bacteria</taxon>
        <taxon>Pseudomonadati</taxon>
        <taxon>Pseudomonadota</taxon>
        <taxon>Alphaproteobacteria</taxon>
        <taxon>Hyphomicrobiales</taxon>
        <taxon>Chelatococcaceae</taxon>
        <taxon>Chelatococcus</taxon>
    </lineage>
</organism>
<evidence type="ECO:0000256" key="1">
    <source>
        <dbReference type="SAM" id="MobiDB-lite"/>
    </source>
</evidence>
<keyword evidence="3" id="KW-1185">Reference proteome</keyword>
<sequence>MTRKARSGAGRRFSANTVRSRAGCGQKPNGLRGSVRRRDWSFRRSHWNGDSQQNLPLHPQHGLRRIRPPLPWRQHHIHHAACPLRGHHSSVAEPSARRAIGWHRLKRTGIPKRPEHRGSLPVKYEGSPAASVTTYSKTVDCCRLTKSSAGTCREGRHSCETDKGIRVCGSQAAKAWAGRRCCPSVSWHRWRLCAGHLDQLSSWVSAKGRPCRGR</sequence>
<dbReference type="Proteomes" id="UP000577362">
    <property type="component" value="Unassembled WGS sequence"/>
</dbReference>
<dbReference type="EMBL" id="JACIEN010000012">
    <property type="protein sequence ID" value="MBB4020089.1"/>
    <property type="molecule type" value="Genomic_DNA"/>
</dbReference>
<feature type="region of interest" description="Disordered" evidence="1">
    <location>
        <begin position="1"/>
        <end position="33"/>
    </location>
</feature>
<reference evidence="2 3" key="1">
    <citation type="submission" date="2020-08" db="EMBL/GenBank/DDBJ databases">
        <title>Genomic Encyclopedia of Type Strains, Phase IV (KMG-IV): sequencing the most valuable type-strain genomes for metagenomic binning, comparative biology and taxonomic classification.</title>
        <authorList>
            <person name="Goeker M."/>
        </authorList>
    </citation>
    <scope>NUCLEOTIDE SEQUENCE [LARGE SCALE GENOMIC DNA]</scope>
    <source>
        <strain evidence="2 3">DSM 103737</strain>
    </source>
</reference>
<proteinExistence type="predicted"/>
<evidence type="ECO:0000313" key="2">
    <source>
        <dbReference type="EMBL" id="MBB4020089.1"/>
    </source>
</evidence>